<dbReference type="InterPro" id="IPR035421">
    <property type="entry name" value="Terminase_6C"/>
</dbReference>
<gene>
    <name evidence="4" type="ORF">CPG37_07070</name>
</gene>
<evidence type="ECO:0000256" key="2">
    <source>
        <dbReference type="SAM" id="Coils"/>
    </source>
</evidence>
<dbReference type="EMBL" id="NWVW01000007">
    <property type="protein sequence ID" value="PHO09770.1"/>
    <property type="molecule type" value="Genomic_DNA"/>
</dbReference>
<dbReference type="Proteomes" id="UP000221384">
    <property type="component" value="Unassembled WGS sequence"/>
</dbReference>
<evidence type="ECO:0000313" key="4">
    <source>
        <dbReference type="EMBL" id="PHO09770.1"/>
    </source>
</evidence>
<evidence type="ECO:0000256" key="1">
    <source>
        <dbReference type="ARBA" id="ARBA00022612"/>
    </source>
</evidence>
<proteinExistence type="predicted"/>
<protein>
    <recommendedName>
        <fullName evidence="3">Terminase large subunit gp17-like C-terminal domain-containing protein</fullName>
    </recommendedName>
</protein>
<name>A0ABX4LPC1_9BACT</name>
<dbReference type="Gene3D" id="3.30.420.240">
    <property type="match status" value="1"/>
</dbReference>
<dbReference type="Pfam" id="PF17289">
    <property type="entry name" value="Terminase_6C"/>
    <property type="match status" value="1"/>
</dbReference>
<dbReference type="InterPro" id="IPR027417">
    <property type="entry name" value="P-loop_NTPase"/>
</dbReference>
<evidence type="ECO:0000259" key="3">
    <source>
        <dbReference type="Pfam" id="PF17289"/>
    </source>
</evidence>
<dbReference type="RefSeq" id="WP_099334378.1">
    <property type="nucleotide sequence ID" value="NZ_CP042812.1"/>
</dbReference>
<keyword evidence="1" id="KW-1188">Viral release from host cell</keyword>
<feature type="coiled-coil region" evidence="2">
    <location>
        <begin position="76"/>
        <end position="103"/>
    </location>
</feature>
<dbReference type="SUPFAM" id="SSF46689">
    <property type="entry name" value="Homeodomain-like"/>
    <property type="match status" value="1"/>
</dbReference>
<dbReference type="InterPro" id="IPR009057">
    <property type="entry name" value="Homeodomain-like_sf"/>
</dbReference>
<accession>A0ABX4LPC1</accession>
<dbReference type="Pfam" id="PF03237">
    <property type="entry name" value="Terminase_6N"/>
    <property type="match status" value="1"/>
</dbReference>
<keyword evidence="5" id="KW-1185">Reference proteome</keyword>
<keyword evidence="2" id="KW-0175">Coiled coil</keyword>
<organism evidence="4 5">
    <name type="scientific">Malaciobacter canalis</name>
    <dbReference type="NCBI Taxonomy" id="1912871"/>
    <lineage>
        <taxon>Bacteria</taxon>
        <taxon>Pseudomonadati</taxon>
        <taxon>Campylobacterota</taxon>
        <taxon>Epsilonproteobacteria</taxon>
        <taxon>Campylobacterales</taxon>
        <taxon>Arcobacteraceae</taxon>
        <taxon>Malaciobacter</taxon>
    </lineage>
</organism>
<reference evidence="4 5" key="1">
    <citation type="submission" date="2017-09" db="EMBL/GenBank/DDBJ databases">
        <authorList>
            <person name="Perez-Cataluna A."/>
            <person name="Figueras M.J."/>
            <person name="Salas-Masso N."/>
        </authorList>
    </citation>
    <scope>NUCLEOTIDE SEQUENCE [LARGE SCALE GENOMIC DNA]</scope>
    <source>
        <strain evidence="4 5">F138-33</strain>
    </source>
</reference>
<sequence length="529" mass="60387">MGYSNEIKEKALNLVKAGVPVTDICKDLDIKNRGTVHNWVKKSKDNTVNTSSIENIKKQIATLSKRAPTEANSRKLAMLTKSLDRLEKKSKKLDRQKKAQQNIVHSEEVEALKTKMLQDDYGLYKYQKEFLKDNSRFRVWLKSRQIGATYGCSGECLIEAMSGMDQLILSASETQALKWNEEIHKHAEKLGIALSGSSNEIKVPSGATIYIFANNFRTIQGFSGSVWMDEFAWYLNPKRIWEAFIPSITSVKAGETKARITILSTPFEQDSLFHKLCLDTKKYYMFSRHKTTIYDAVKDGLDVDVQVLRDLFDEDSWATMYECQFVDDDSSFFPISLIKTCVKDYMYYTPSRSNILWSGYDVGRVKDLSVLSVLDKVEGRYALAIQDVYEKATFEAQKTIIKDHMNVYLKSNMRLDMTGIGRDLAETMENKYPNRAEGVYFTASSKEMMVLNLKKMFEDKLITIPNDPTLIADIHAIKRKAGQKRMLYDADRNSHGHADRFWSLTLAAKKLDFLDREDAESSSGGAIIL</sequence>
<dbReference type="Gene3D" id="3.40.50.300">
    <property type="entry name" value="P-loop containing nucleotide triphosphate hydrolases"/>
    <property type="match status" value="1"/>
</dbReference>
<evidence type="ECO:0000313" key="5">
    <source>
        <dbReference type="Proteomes" id="UP000221384"/>
    </source>
</evidence>
<comment type="caution">
    <text evidence="4">The sequence shown here is derived from an EMBL/GenBank/DDBJ whole genome shotgun (WGS) entry which is preliminary data.</text>
</comment>
<feature type="domain" description="Terminase large subunit gp17-like C-terminal" evidence="3">
    <location>
        <begin position="359"/>
        <end position="508"/>
    </location>
</feature>